<dbReference type="Gene3D" id="1.10.340.30">
    <property type="entry name" value="Hypothetical protein, domain 2"/>
    <property type="match status" value="1"/>
</dbReference>
<keyword evidence="2" id="KW-0234">DNA repair</keyword>
<organism evidence="4 5">
    <name type="scientific">Kribbella caucasensis</name>
    <dbReference type="NCBI Taxonomy" id="2512215"/>
    <lineage>
        <taxon>Bacteria</taxon>
        <taxon>Bacillati</taxon>
        <taxon>Actinomycetota</taxon>
        <taxon>Actinomycetes</taxon>
        <taxon>Propionibacteriales</taxon>
        <taxon>Kribbellaceae</taxon>
        <taxon>Kribbella</taxon>
    </lineage>
</organism>
<dbReference type="Proteomes" id="UP000295388">
    <property type="component" value="Unassembled WGS sequence"/>
</dbReference>
<dbReference type="PANTHER" id="PTHR43003:SF6">
    <property type="entry name" value="DNA GLYCOSYLASE"/>
    <property type="match status" value="1"/>
</dbReference>
<evidence type="ECO:0000256" key="1">
    <source>
        <dbReference type="ARBA" id="ARBA00022763"/>
    </source>
</evidence>
<sequence length="344" mass="37306">MGVVSSVVRRWRPGRPVDPHTVIGGLRKGPGDPAYAFDPSSRTVLRATRTPDGPVLLRLTPYTAVGEVEAEAWGPGSAWVLDGVPELLGEADSWDGFEPLPEHKPLVDAARRFPHFRVPRTRAVFEAMAAAGIEQVVTGKEAFGAWRLLLREYGEPAPGPADPRGAGGPAGPRASAGVGGSAGPGVRGVRTLMVPPSPEEWRLIPSWQWLRAGVEGRRSRVVITAATRAKALERTLDLTDSAEIERRLRSLPGVGVWTAAEVRQRAHGDPDAFSFADYHVSRNVSYALTGEELDDDGCAELIEPYRGHRFRVQRLLELAGIGHPRYGPRKALPTHTPGATHRLR</sequence>
<dbReference type="SUPFAM" id="SSF48150">
    <property type="entry name" value="DNA-glycosylase"/>
    <property type="match status" value="1"/>
</dbReference>
<dbReference type="RefSeq" id="WP_133804121.1">
    <property type="nucleotide sequence ID" value="NZ_SNWQ01000020.1"/>
</dbReference>
<dbReference type="PANTHER" id="PTHR43003">
    <property type="entry name" value="DNA-3-METHYLADENINE GLYCOSYLASE"/>
    <property type="match status" value="1"/>
</dbReference>
<keyword evidence="5" id="KW-1185">Reference proteome</keyword>
<evidence type="ECO:0000313" key="4">
    <source>
        <dbReference type="EMBL" id="TDO36363.1"/>
    </source>
</evidence>
<keyword evidence="1" id="KW-0227">DNA damage</keyword>
<proteinExistence type="predicted"/>
<dbReference type="GO" id="GO:0032131">
    <property type="term" value="F:alkylated DNA binding"/>
    <property type="evidence" value="ECO:0007669"/>
    <property type="project" value="TreeGrafter"/>
</dbReference>
<dbReference type="GO" id="GO:0006307">
    <property type="term" value="P:DNA alkylation repair"/>
    <property type="evidence" value="ECO:0007669"/>
    <property type="project" value="TreeGrafter"/>
</dbReference>
<dbReference type="InterPro" id="IPR051912">
    <property type="entry name" value="Alkylbase_DNA_Glycosylase/TA"/>
</dbReference>
<name>A0A4R6JJJ8_9ACTN</name>
<dbReference type="OrthoDB" id="5501430at2"/>
<dbReference type="InterPro" id="IPR011257">
    <property type="entry name" value="DNA_glycosylase"/>
</dbReference>
<dbReference type="AlphaFoldDB" id="A0A4R6JJJ8"/>
<evidence type="ECO:0000256" key="2">
    <source>
        <dbReference type="ARBA" id="ARBA00023204"/>
    </source>
</evidence>
<dbReference type="GO" id="GO:0005737">
    <property type="term" value="C:cytoplasm"/>
    <property type="evidence" value="ECO:0007669"/>
    <property type="project" value="TreeGrafter"/>
</dbReference>
<feature type="region of interest" description="Disordered" evidence="3">
    <location>
        <begin position="156"/>
        <end position="183"/>
    </location>
</feature>
<accession>A0A4R6JJJ8</accession>
<protein>
    <submittedName>
        <fullName evidence="4">3-methyladenine DNA glycosylase/8-oxoguanine DNA glycosylase</fullName>
    </submittedName>
</protein>
<dbReference type="GO" id="GO:0008725">
    <property type="term" value="F:DNA-3-methyladenine glycosylase activity"/>
    <property type="evidence" value="ECO:0007669"/>
    <property type="project" value="TreeGrafter"/>
</dbReference>
<dbReference type="GO" id="GO:0043916">
    <property type="term" value="F:DNA-7-methylguanine glycosylase activity"/>
    <property type="evidence" value="ECO:0007669"/>
    <property type="project" value="TreeGrafter"/>
</dbReference>
<dbReference type="GO" id="GO:0032993">
    <property type="term" value="C:protein-DNA complex"/>
    <property type="evidence" value="ECO:0007669"/>
    <property type="project" value="TreeGrafter"/>
</dbReference>
<gene>
    <name evidence="4" type="ORF">EV643_12094</name>
</gene>
<evidence type="ECO:0000256" key="3">
    <source>
        <dbReference type="SAM" id="MobiDB-lite"/>
    </source>
</evidence>
<comment type="caution">
    <text evidence="4">The sequence shown here is derived from an EMBL/GenBank/DDBJ whole genome shotgun (WGS) entry which is preliminary data.</text>
</comment>
<dbReference type="GO" id="GO:0006285">
    <property type="term" value="P:base-excision repair, AP site formation"/>
    <property type="evidence" value="ECO:0007669"/>
    <property type="project" value="TreeGrafter"/>
</dbReference>
<reference evidence="4 5" key="1">
    <citation type="submission" date="2019-03" db="EMBL/GenBank/DDBJ databases">
        <title>Genomic Encyclopedia of Type Strains, Phase III (KMG-III): the genomes of soil and plant-associated and newly described type strains.</title>
        <authorList>
            <person name="Whitman W."/>
        </authorList>
    </citation>
    <scope>NUCLEOTIDE SEQUENCE [LARGE SCALE GENOMIC DNA]</scope>
    <source>
        <strain evidence="4 5">VKM Ac-2527</strain>
    </source>
</reference>
<dbReference type="EMBL" id="SNWQ01000020">
    <property type="protein sequence ID" value="TDO36363.1"/>
    <property type="molecule type" value="Genomic_DNA"/>
</dbReference>
<evidence type="ECO:0000313" key="5">
    <source>
        <dbReference type="Proteomes" id="UP000295388"/>
    </source>
</evidence>